<comment type="cofactor">
    <cofactor evidence="1">
        <name>FMN</name>
        <dbReference type="ChEBI" id="CHEBI:58210"/>
    </cofactor>
</comment>
<evidence type="ECO:0000313" key="8">
    <source>
        <dbReference type="Proteomes" id="UP000286997"/>
    </source>
</evidence>
<name>A0A437PBV9_9HYPH</name>
<dbReference type="CDD" id="cd02136">
    <property type="entry name" value="PnbA_NfnB-like"/>
    <property type="match status" value="1"/>
</dbReference>
<evidence type="ECO:0000259" key="6">
    <source>
        <dbReference type="Pfam" id="PF00881"/>
    </source>
</evidence>
<dbReference type="Pfam" id="PF00881">
    <property type="entry name" value="Nitroreductase"/>
    <property type="match status" value="1"/>
</dbReference>
<dbReference type="GO" id="GO:0016491">
    <property type="term" value="F:oxidoreductase activity"/>
    <property type="evidence" value="ECO:0007669"/>
    <property type="project" value="UniProtKB-KW"/>
</dbReference>
<sequence>MPDETAAAVDAAIRSRRAVRAFRPDPVPAATVTTLLDLAAQAPSGSNMQPWRAYALAGAVRDRVCEAVVAAYLAGEEGEAAQPYYPDTFFEPYRGRRRAVGLGLYGLLGLGRDDKAGMQAQHARNFRFFDAPVGLIFTIDRRLAVGSWLDYGGFLQTLMLAARARGLDTCAQAAFAPYHAVLRRHLPIGADEHVVCGMALGYADASAPENRLVPERAGPDEFATLLGFPGPGRPDPDR</sequence>
<evidence type="ECO:0000256" key="1">
    <source>
        <dbReference type="ARBA" id="ARBA00001917"/>
    </source>
</evidence>
<dbReference type="PANTHER" id="PTHR43673:SF2">
    <property type="entry name" value="NITROREDUCTASE"/>
    <property type="match status" value="1"/>
</dbReference>
<dbReference type="Proteomes" id="UP000286997">
    <property type="component" value="Unassembled WGS sequence"/>
</dbReference>
<feature type="domain" description="Nitroreductase" evidence="6">
    <location>
        <begin position="13"/>
        <end position="202"/>
    </location>
</feature>
<protein>
    <submittedName>
        <fullName evidence="7">Nitroreductase</fullName>
    </submittedName>
</protein>
<keyword evidence="5" id="KW-0560">Oxidoreductase</keyword>
<dbReference type="OrthoDB" id="9802510at2"/>
<dbReference type="EMBL" id="SACP01000005">
    <property type="protein sequence ID" value="RVU19721.1"/>
    <property type="molecule type" value="Genomic_DNA"/>
</dbReference>
<evidence type="ECO:0000313" key="7">
    <source>
        <dbReference type="EMBL" id="RVU19721.1"/>
    </source>
</evidence>
<evidence type="ECO:0000256" key="3">
    <source>
        <dbReference type="ARBA" id="ARBA00022630"/>
    </source>
</evidence>
<keyword evidence="4" id="KW-0288">FMN</keyword>
<comment type="similarity">
    <text evidence="2">Belongs to the nitroreductase family.</text>
</comment>
<dbReference type="InterPro" id="IPR029479">
    <property type="entry name" value="Nitroreductase"/>
</dbReference>
<comment type="caution">
    <text evidence="7">The sequence shown here is derived from an EMBL/GenBank/DDBJ whole genome shotgun (WGS) entry which is preliminary data.</text>
</comment>
<keyword evidence="8" id="KW-1185">Reference proteome</keyword>
<dbReference type="InterPro" id="IPR000415">
    <property type="entry name" value="Nitroreductase-like"/>
</dbReference>
<proteinExistence type="inferred from homology"/>
<keyword evidence="3" id="KW-0285">Flavoprotein</keyword>
<accession>A0A437PBV9</accession>
<evidence type="ECO:0000256" key="2">
    <source>
        <dbReference type="ARBA" id="ARBA00007118"/>
    </source>
</evidence>
<dbReference type="RefSeq" id="WP_127728105.1">
    <property type="nucleotide sequence ID" value="NZ_SACP01000005.1"/>
</dbReference>
<gene>
    <name evidence="7" type="ORF">EOE48_07150</name>
</gene>
<dbReference type="AlphaFoldDB" id="A0A437PBV9"/>
<evidence type="ECO:0000256" key="4">
    <source>
        <dbReference type="ARBA" id="ARBA00022643"/>
    </source>
</evidence>
<organism evidence="7 8">
    <name type="scientific">Methylobacterium oryzihabitans</name>
    <dbReference type="NCBI Taxonomy" id="2499852"/>
    <lineage>
        <taxon>Bacteria</taxon>
        <taxon>Pseudomonadati</taxon>
        <taxon>Pseudomonadota</taxon>
        <taxon>Alphaproteobacteria</taxon>
        <taxon>Hyphomicrobiales</taxon>
        <taxon>Methylobacteriaceae</taxon>
        <taxon>Methylobacterium</taxon>
    </lineage>
</organism>
<evidence type="ECO:0000256" key="5">
    <source>
        <dbReference type="ARBA" id="ARBA00023002"/>
    </source>
</evidence>
<dbReference type="Gene3D" id="3.40.109.10">
    <property type="entry name" value="NADH Oxidase"/>
    <property type="match status" value="1"/>
</dbReference>
<dbReference type="SUPFAM" id="SSF55469">
    <property type="entry name" value="FMN-dependent nitroreductase-like"/>
    <property type="match status" value="1"/>
</dbReference>
<dbReference type="PANTHER" id="PTHR43673">
    <property type="entry name" value="NAD(P)H NITROREDUCTASE YDGI-RELATED"/>
    <property type="match status" value="1"/>
</dbReference>
<reference evidence="7 8" key="1">
    <citation type="submission" date="2019-01" db="EMBL/GenBank/DDBJ databases">
        <authorList>
            <person name="Chen W.-M."/>
        </authorList>
    </citation>
    <scope>NUCLEOTIDE SEQUENCE [LARGE SCALE GENOMIC DNA]</scope>
    <source>
        <strain evidence="7 8">TER-1</strain>
    </source>
</reference>